<sequence length="157" mass="17589">MTWLFSHWRFAGVVVLVGLVSVLVFNSYRLSNLVEKREVVIKSVTAERDVALASVQAMKKQQQQVAALDTKYVKELADAKTENDRLRADLATGTKRLQLNASCKRLPEAATTPSSPDDASPRYDAEFERNYLSLRERIGIATSQIAGLQVYIRDVCQ</sequence>
<feature type="transmembrane region" description="Helical" evidence="1">
    <location>
        <begin position="6"/>
        <end position="28"/>
    </location>
</feature>
<keyword evidence="1" id="KW-0812">Transmembrane</keyword>
<keyword evidence="1" id="KW-1133">Transmembrane helix</keyword>
<gene>
    <name evidence="2" type="ORF">PL78_03430</name>
</gene>
<evidence type="ECO:0000313" key="2">
    <source>
        <dbReference type="EMBL" id="ANI28893.1"/>
    </source>
</evidence>
<accession>A0ABN4PNH8</accession>
<proteinExistence type="predicted"/>
<name>A0ABN4PNH8_YERET</name>
<reference evidence="3" key="1">
    <citation type="journal article" date="2016" name="Toxins">
        <title>The Draft Genome Sequence of the Yersinia entomophaga Entomopathogenic Type Strain MH96T.</title>
        <authorList>
            <person name="Hurst M.R."/>
            <person name="Beattie A."/>
            <person name="Altermann E."/>
            <person name="Moraga R.M."/>
            <person name="Harper L.A."/>
            <person name="Calder J."/>
            <person name="Laugraud A."/>
        </authorList>
    </citation>
    <scope>NUCLEOTIDE SEQUENCE [LARGE SCALE GENOMIC DNA]</scope>
    <source>
        <strain evidence="3">MH96</strain>
    </source>
</reference>
<dbReference type="EMBL" id="CP010029">
    <property type="protein sequence ID" value="ANI28893.1"/>
    <property type="molecule type" value="Genomic_DNA"/>
</dbReference>
<evidence type="ECO:0000313" key="3">
    <source>
        <dbReference type="Proteomes" id="UP000266744"/>
    </source>
</evidence>
<organism evidence="2 3">
    <name type="scientific">Yersinia entomophaga</name>
    <dbReference type="NCBI Taxonomy" id="935293"/>
    <lineage>
        <taxon>Bacteria</taxon>
        <taxon>Pseudomonadati</taxon>
        <taxon>Pseudomonadota</taxon>
        <taxon>Gammaproteobacteria</taxon>
        <taxon>Enterobacterales</taxon>
        <taxon>Yersiniaceae</taxon>
        <taxon>Yersinia</taxon>
    </lineage>
</organism>
<dbReference type="Proteomes" id="UP000266744">
    <property type="component" value="Chromosome"/>
</dbReference>
<dbReference type="RefSeq" id="WP_084414274.1">
    <property type="nucleotide sequence ID" value="NZ_CP010029.1"/>
</dbReference>
<evidence type="ECO:0000256" key="1">
    <source>
        <dbReference type="SAM" id="Phobius"/>
    </source>
</evidence>
<dbReference type="InterPro" id="IPR004929">
    <property type="entry name" value="I-spanin"/>
</dbReference>
<keyword evidence="1" id="KW-0472">Membrane</keyword>
<protein>
    <recommendedName>
        <fullName evidence="4">Lysis protein</fullName>
    </recommendedName>
</protein>
<keyword evidence="3" id="KW-1185">Reference proteome</keyword>
<dbReference type="Pfam" id="PF03245">
    <property type="entry name" value="Phage_lysis"/>
    <property type="match status" value="1"/>
</dbReference>
<evidence type="ECO:0008006" key="4">
    <source>
        <dbReference type="Google" id="ProtNLM"/>
    </source>
</evidence>